<keyword evidence="1" id="KW-0472">Membrane</keyword>
<feature type="transmembrane region" description="Helical" evidence="1">
    <location>
        <begin position="12"/>
        <end position="31"/>
    </location>
</feature>
<dbReference type="EMBL" id="BSDR01000001">
    <property type="protein sequence ID" value="GLI35902.1"/>
    <property type="molecule type" value="Genomic_DNA"/>
</dbReference>
<keyword evidence="3" id="KW-1185">Reference proteome</keyword>
<name>A0A9W6FW24_9BACT</name>
<dbReference type="AlphaFoldDB" id="A0A9W6FW24"/>
<organism evidence="2 3">
    <name type="scientific">Desulforhabdus amnigena</name>
    <dbReference type="NCBI Taxonomy" id="40218"/>
    <lineage>
        <taxon>Bacteria</taxon>
        <taxon>Pseudomonadati</taxon>
        <taxon>Thermodesulfobacteriota</taxon>
        <taxon>Syntrophobacteria</taxon>
        <taxon>Syntrophobacterales</taxon>
        <taxon>Syntrophobacteraceae</taxon>
        <taxon>Desulforhabdus</taxon>
    </lineage>
</organism>
<sequence length="62" mass="6938">MLKFCTGDIGGHYTLLLIGITFLILGVQWFSVGLLSELINYFTIDQSGDTRNLYNRLNGPLT</sequence>
<protein>
    <submittedName>
        <fullName evidence="2">Uncharacterized protein</fullName>
    </submittedName>
</protein>
<evidence type="ECO:0000256" key="1">
    <source>
        <dbReference type="SAM" id="Phobius"/>
    </source>
</evidence>
<keyword evidence="1" id="KW-0812">Transmembrane</keyword>
<reference evidence="2" key="1">
    <citation type="submission" date="2022-12" db="EMBL/GenBank/DDBJ databases">
        <title>Reference genome sequencing for broad-spectrum identification of bacterial and archaeal isolates by mass spectrometry.</title>
        <authorList>
            <person name="Sekiguchi Y."/>
            <person name="Tourlousse D.M."/>
        </authorList>
    </citation>
    <scope>NUCLEOTIDE SEQUENCE</scope>
    <source>
        <strain evidence="2">ASRB1</strain>
    </source>
</reference>
<dbReference type="Proteomes" id="UP001144372">
    <property type="component" value="Unassembled WGS sequence"/>
</dbReference>
<evidence type="ECO:0000313" key="3">
    <source>
        <dbReference type="Proteomes" id="UP001144372"/>
    </source>
</evidence>
<gene>
    <name evidence="2" type="ORF">DAMNIGENAA_33350</name>
</gene>
<accession>A0A9W6FW24</accession>
<comment type="caution">
    <text evidence="2">The sequence shown here is derived from an EMBL/GenBank/DDBJ whole genome shotgun (WGS) entry which is preliminary data.</text>
</comment>
<proteinExistence type="predicted"/>
<keyword evidence="1" id="KW-1133">Transmembrane helix</keyword>
<evidence type="ECO:0000313" key="2">
    <source>
        <dbReference type="EMBL" id="GLI35902.1"/>
    </source>
</evidence>